<evidence type="ECO:0000256" key="7">
    <source>
        <dbReference type="ARBA" id="ARBA00022694"/>
    </source>
</evidence>
<dbReference type="GO" id="GO:0000049">
    <property type="term" value="F:tRNA binding"/>
    <property type="evidence" value="ECO:0007669"/>
    <property type="project" value="TreeGrafter"/>
</dbReference>
<evidence type="ECO:0000313" key="14">
    <source>
        <dbReference type="EMBL" id="JAG01572.1"/>
    </source>
</evidence>
<accession>A0A0A9WNH0</accession>
<reference evidence="18" key="1">
    <citation type="journal article" date="2014" name="PLoS ONE">
        <title>Transcriptome-Based Identification of ABC Transporters in the Western Tarnished Plant Bug Lygus hesperus.</title>
        <authorList>
            <person name="Hull J.J."/>
            <person name="Chaney K."/>
            <person name="Geib S.M."/>
            <person name="Fabrick J.A."/>
            <person name="Brent C.S."/>
            <person name="Walsh D."/>
            <person name="Lavine L.C."/>
        </authorList>
    </citation>
    <scope>NUCLEOTIDE SEQUENCE</scope>
</reference>
<evidence type="ECO:0000313" key="15">
    <source>
        <dbReference type="EMBL" id="JAG06394.1"/>
    </source>
</evidence>
<evidence type="ECO:0000256" key="9">
    <source>
        <dbReference type="SAM" id="MobiDB-lite"/>
    </source>
</evidence>
<dbReference type="EMBL" id="GBHO01021215">
    <property type="protein sequence ID" value="JAG22389.1"/>
    <property type="molecule type" value="Transcribed_RNA"/>
</dbReference>
<keyword evidence="7" id="KW-0819">tRNA processing</keyword>
<dbReference type="EMBL" id="GBHO01020383">
    <property type="protein sequence ID" value="JAG23221.1"/>
    <property type="molecule type" value="Transcribed_RNA"/>
</dbReference>
<sequence length="282" mass="31862">MIFKQLLSGRQFSSFVLVKDNPNHSAHHVLRKIIGDNIERGNSVHLFNYESHNCSLYEDFMSNPAFRFHNCYHDNWDLKLVDFEPKNSSSWPSLISNKEGIFNVVVINSISHALEDLSLNSVCCQLKALKALNDENHRTQVIGIMNTSLTDDDTVAFKEINRLADSLITLGNLPNSSLLSVEHRKPFGKVLDGVYSISLDEETGFVFSEESKVVKGSVDVKPIESTPQVLTTFKLTLDDKEKESRRQVVLPYLKTAGSGKIIYEPDANDDWDDEDPDDDLEI</sequence>
<evidence type="ECO:0000313" key="20">
    <source>
        <dbReference type="EMBL" id="JAG14902.1"/>
    </source>
</evidence>
<evidence type="ECO:0000313" key="23">
    <source>
        <dbReference type="EMBL" id="JAG23222.1"/>
    </source>
</evidence>
<feature type="region of interest" description="Disordered" evidence="9">
    <location>
        <begin position="263"/>
        <end position="282"/>
    </location>
</feature>
<dbReference type="EMBL" id="GBHO01015443">
    <property type="protein sequence ID" value="JAG28161.1"/>
    <property type="molecule type" value="Transcribed_RNA"/>
</dbReference>
<name>A0A0A9WNH0_LYGHE</name>
<dbReference type="EMBL" id="GBHO01009916">
    <property type="protein sequence ID" value="JAG33688.1"/>
    <property type="molecule type" value="Transcribed_RNA"/>
</dbReference>
<dbReference type="EMBL" id="GBHO01042041">
    <property type="protein sequence ID" value="JAG01563.1"/>
    <property type="molecule type" value="Transcribed_RNA"/>
</dbReference>
<dbReference type="EMBL" id="GBHO01042036">
    <property type="protein sequence ID" value="JAG01568.1"/>
    <property type="molecule type" value="Transcribed_RNA"/>
</dbReference>
<dbReference type="EMBL" id="GBHO01028702">
    <property type="protein sequence ID" value="JAG14902.1"/>
    <property type="molecule type" value="Transcribed_RNA"/>
</dbReference>
<evidence type="ECO:0000313" key="28">
    <source>
        <dbReference type="EMBL" id="JAG33688.1"/>
    </source>
</evidence>
<evidence type="ECO:0000256" key="2">
    <source>
        <dbReference type="ARBA" id="ARBA00004496"/>
    </source>
</evidence>
<dbReference type="EMBL" id="GBHO01020381">
    <property type="protein sequence ID" value="JAG23223.1"/>
    <property type="molecule type" value="Transcribed_RNA"/>
</dbReference>
<dbReference type="InterPro" id="IPR019519">
    <property type="entry name" value="Elp5"/>
</dbReference>
<dbReference type="GO" id="GO:0005634">
    <property type="term" value="C:nucleus"/>
    <property type="evidence" value="ECO:0007669"/>
    <property type="project" value="UniProtKB-SubCell"/>
</dbReference>
<dbReference type="EMBL" id="GBHO01003563">
    <property type="protein sequence ID" value="JAG40041.1"/>
    <property type="molecule type" value="Transcribed_RNA"/>
</dbReference>
<evidence type="ECO:0000313" key="26">
    <source>
        <dbReference type="EMBL" id="JAG28158.1"/>
    </source>
</evidence>
<dbReference type="EMBL" id="GBHO01015446">
    <property type="protein sequence ID" value="JAG28158.1"/>
    <property type="molecule type" value="Transcribed_RNA"/>
</dbReference>
<dbReference type="Gene3D" id="3.40.50.300">
    <property type="entry name" value="P-loop containing nucleotide triphosphate hydrolases"/>
    <property type="match status" value="1"/>
</dbReference>
<evidence type="ECO:0000313" key="31">
    <source>
        <dbReference type="EMBL" id="JAG40041.1"/>
    </source>
</evidence>
<reference evidence="32" key="3">
    <citation type="submission" date="2014-09" db="EMBL/GenBank/DDBJ databases">
        <authorList>
            <person name="Magalhaes I.L.F."/>
            <person name="Oliveira U."/>
            <person name="Santos F.R."/>
            <person name="Vidigal T.H.D.A."/>
            <person name="Brescovit A.D."/>
            <person name="Santos A.J."/>
        </authorList>
    </citation>
    <scope>NUCLEOTIDE SEQUENCE</scope>
</reference>
<evidence type="ECO:0000313" key="18">
    <source>
        <dbReference type="EMBL" id="JAG06400.1"/>
    </source>
</evidence>
<evidence type="ECO:0000313" key="30">
    <source>
        <dbReference type="EMBL" id="JAG34924.1"/>
    </source>
</evidence>
<feature type="compositionally biased region" description="Acidic residues" evidence="9">
    <location>
        <begin position="266"/>
        <end position="282"/>
    </location>
</feature>
<evidence type="ECO:0000313" key="16">
    <source>
        <dbReference type="EMBL" id="JAG06396.1"/>
    </source>
</evidence>
<evidence type="ECO:0000313" key="13">
    <source>
        <dbReference type="EMBL" id="JAG01568.1"/>
    </source>
</evidence>
<comment type="subcellular location">
    <subcellularLocation>
        <location evidence="2">Cytoplasm</location>
    </subcellularLocation>
    <subcellularLocation>
        <location evidence="1">Nucleus</location>
    </subcellularLocation>
</comment>
<dbReference type="PANTHER" id="PTHR15641:SF1">
    <property type="entry name" value="ELONGATOR COMPLEX PROTEIN 5"/>
    <property type="match status" value="1"/>
</dbReference>
<gene>
    <name evidence="13" type="ORF">CM83_40565</name>
    <name evidence="14" type="ORF">CM83_40577</name>
    <name evidence="12" type="ORF">CM83_40581</name>
    <name evidence="11" type="ORF">CM83_40585</name>
    <name evidence="10" type="ORF">CM83_40597</name>
    <name evidence="25" type="ORF">CM83_40620</name>
    <name evidence="27" type="ORF">CM83_40625</name>
    <name evidence="26" type="ORF">CM83_40630</name>
    <name evidence="19" type="ORF">CM83_40651</name>
    <name evidence="21" type="ORF">CM83_40673</name>
    <name evidence="31" type="ORF">CM83_40677</name>
    <name evidence="22" type="ORF">CM83_40688</name>
    <name evidence="24" type="ORF">CM83_40704</name>
    <name evidence="23" type="ORF">CM83_40708</name>
    <name evidence="28" type="ORF">CM83_40717</name>
    <name evidence="18" type="ORF">CM83_40722</name>
    <name evidence="17" type="ORF">CM83_40726</name>
    <name evidence="16" type="ORF">CM83_40735</name>
    <name evidence="15" type="ORF">CM83_40739</name>
    <name evidence="30" type="ORF">CM83_40746</name>
    <name evidence="29" type="ORF">CM83_40760</name>
    <name evidence="20" type="ORF">CM83_40768</name>
</gene>
<dbReference type="EMBL" id="GBHO01042032">
    <property type="protein sequence ID" value="JAG01572.1"/>
    <property type="molecule type" value="Transcribed_RNA"/>
</dbReference>
<dbReference type="EMBL" id="GBHO01015449">
    <property type="protein sequence ID" value="JAG28155.1"/>
    <property type="molecule type" value="Transcribed_RNA"/>
</dbReference>
<evidence type="ECO:0000313" key="32">
    <source>
        <dbReference type="EMBL" id="JAG57260.1"/>
    </source>
</evidence>
<dbReference type="EMBL" id="GBHO01008681">
    <property type="protein sequence ID" value="JAG34923.1"/>
    <property type="molecule type" value="Transcribed_RNA"/>
</dbReference>
<dbReference type="Pfam" id="PF10483">
    <property type="entry name" value="Elong_Iki1"/>
    <property type="match status" value="1"/>
</dbReference>
<dbReference type="InterPro" id="IPR027417">
    <property type="entry name" value="P-loop_NTPase"/>
</dbReference>
<keyword evidence="8" id="KW-0539">Nucleus</keyword>
<keyword evidence="6" id="KW-0963">Cytoplasm</keyword>
<dbReference type="EMBL" id="GBHO01020382">
    <property type="protein sequence ID" value="JAG23222.1"/>
    <property type="molecule type" value="Transcribed_RNA"/>
</dbReference>
<evidence type="ECO:0000256" key="4">
    <source>
        <dbReference type="ARBA" id="ARBA00009567"/>
    </source>
</evidence>
<evidence type="ECO:0000313" key="19">
    <source>
        <dbReference type="EMBL" id="JAG11374.1"/>
    </source>
</evidence>
<evidence type="ECO:0000313" key="27">
    <source>
        <dbReference type="EMBL" id="JAG28161.1"/>
    </source>
</evidence>
<dbReference type="EMBL" id="GBHO01037204">
    <property type="protein sequence ID" value="JAG06400.1"/>
    <property type="molecule type" value="Transcribed_RNA"/>
</dbReference>
<dbReference type="EMBL" id="GBHO01044110">
    <property type="protein sequence ID" value="JAF99493.1"/>
    <property type="molecule type" value="Transcribed_RNA"/>
</dbReference>
<reference evidence="18" key="2">
    <citation type="submission" date="2014-07" db="EMBL/GenBank/DDBJ databases">
        <authorList>
            <person name="Hull J."/>
        </authorList>
    </citation>
    <scope>NUCLEOTIDE SEQUENCE</scope>
</reference>
<organism evidence="18">
    <name type="scientific">Lygus hesperus</name>
    <name type="common">Western plant bug</name>
    <dbReference type="NCBI Taxonomy" id="30085"/>
    <lineage>
        <taxon>Eukaryota</taxon>
        <taxon>Metazoa</taxon>
        <taxon>Ecdysozoa</taxon>
        <taxon>Arthropoda</taxon>
        <taxon>Hexapoda</taxon>
        <taxon>Insecta</taxon>
        <taxon>Pterygota</taxon>
        <taxon>Neoptera</taxon>
        <taxon>Paraneoptera</taxon>
        <taxon>Hemiptera</taxon>
        <taxon>Heteroptera</taxon>
        <taxon>Panheteroptera</taxon>
        <taxon>Cimicomorpha</taxon>
        <taxon>Miridae</taxon>
        <taxon>Mirini</taxon>
        <taxon>Lygus</taxon>
    </lineage>
</organism>
<dbReference type="EMBL" id="GBRD01008561">
    <property type="protein sequence ID" value="JAG57260.1"/>
    <property type="molecule type" value="Transcribed_RNA"/>
</dbReference>
<evidence type="ECO:0000313" key="29">
    <source>
        <dbReference type="EMBL" id="JAG34923.1"/>
    </source>
</evidence>
<dbReference type="EMBL" id="GBHO01032230">
    <property type="protein sequence ID" value="JAG11374.1"/>
    <property type="molecule type" value="Transcribed_RNA"/>
</dbReference>
<dbReference type="GO" id="GO:0002098">
    <property type="term" value="P:tRNA wobble uridine modification"/>
    <property type="evidence" value="ECO:0007669"/>
    <property type="project" value="InterPro"/>
</dbReference>
<evidence type="ECO:0000313" key="22">
    <source>
        <dbReference type="EMBL" id="JAG23221.1"/>
    </source>
</evidence>
<dbReference type="AlphaFoldDB" id="A0A0A9WNH0"/>
<dbReference type="EMBL" id="GBHO01037207">
    <property type="protein sequence ID" value="JAG06397.1"/>
    <property type="molecule type" value="Transcribed_RNA"/>
</dbReference>
<dbReference type="GO" id="GO:0005829">
    <property type="term" value="C:cytosol"/>
    <property type="evidence" value="ECO:0007669"/>
    <property type="project" value="TreeGrafter"/>
</dbReference>
<evidence type="ECO:0000256" key="3">
    <source>
        <dbReference type="ARBA" id="ARBA00005043"/>
    </source>
</evidence>
<evidence type="ECO:0000313" key="11">
    <source>
        <dbReference type="EMBL" id="JAG01562.1"/>
    </source>
</evidence>
<dbReference type="UniPathway" id="UPA00988"/>
<dbReference type="EMBL" id="GBHO01042042">
    <property type="protein sequence ID" value="JAG01562.1"/>
    <property type="molecule type" value="Transcribed_RNA"/>
</dbReference>
<evidence type="ECO:0000313" key="21">
    <source>
        <dbReference type="EMBL" id="JAG22389.1"/>
    </source>
</evidence>
<evidence type="ECO:0000313" key="10">
    <source>
        <dbReference type="EMBL" id="JAF99493.1"/>
    </source>
</evidence>
<evidence type="ECO:0000313" key="12">
    <source>
        <dbReference type="EMBL" id="JAG01563.1"/>
    </source>
</evidence>
<evidence type="ECO:0000313" key="24">
    <source>
        <dbReference type="EMBL" id="JAG23223.1"/>
    </source>
</evidence>
<proteinExistence type="inferred from homology"/>
<comment type="similarity">
    <text evidence="4">Belongs to the ELP5 family.</text>
</comment>
<dbReference type="GO" id="GO:0033588">
    <property type="term" value="C:elongator holoenzyme complex"/>
    <property type="evidence" value="ECO:0007669"/>
    <property type="project" value="InterPro"/>
</dbReference>
<evidence type="ECO:0000256" key="8">
    <source>
        <dbReference type="ARBA" id="ARBA00023242"/>
    </source>
</evidence>
<dbReference type="EMBL" id="GBHO01008680">
    <property type="protein sequence ID" value="JAG34924.1"/>
    <property type="molecule type" value="Transcribed_RNA"/>
</dbReference>
<protein>
    <recommendedName>
        <fullName evidence="5">Elongator complex protein 5</fullName>
    </recommendedName>
</protein>
<evidence type="ECO:0000256" key="1">
    <source>
        <dbReference type="ARBA" id="ARBA00004123"/>
    </source>
</evidence>
<dbReference type="PANTHER" id="PTHR15641">
    <property type="entry name" value="ELONGATOR COMPLEX PROTEIN 5"/>
    <property type="match status" value="1"/>
</dbReference>
<evidence type="ECO:0000256" key="6">
    <source>
        <dbReference type="ARBA" id="ARBA00022490"/>
    </source>
</evidence>
<evidence type="ECO:0000313" key="25">
    <source>
        <dbReference type="EMBL" id="JAG28155.1"/>
    </source>
</evidence>
<evidence type="ECO:0000313" key="17">
    <source>
        <dbReference type="EMBL" id="JAG06397.1"/>
    </source>
</evidence>
<evidence type="ECO:0000256" key="5">
    <source>
        <dbReference type="ARBA" id="ARBA00020264"/>
    </source>
</evidence>
<dbReference type="EMBL" id="GBHO01037210">
    <property type="protein sequence ID" value="JAG06394.1"/>
    <property type="molecule type" value="Transcribed_RNA"/>
</dbReference>
<comment type="pathway">
    <text evidence="3">tRNA modification; 5-methoxycarbonylmethyl-2-thiouridine-tRNA biosynthesis.</text>
</comment>
<dbReference type="EMBL" id="GBHO01037208">
    <property type="protein sequence ID" value="JAG06396.1"/>
    <property type="molecule type" value="Transcribed_RNA"/>
</dbReference>